<dbReference type="GO" id="GO:0005829">
    <property type="term" value="C:cytosol"/>
    <property type="evidence" value="ECO:0007669"/>
    <property type="project" value="TreeGrafter"/>
</dbReference>
<reference evidence="1 2" key="1">
    <citation type="submission" date="2018-10" db="EMBL/GenBank/DDBJ databases">
        <title>Lactobacillus sp. R7 and Lactobacillus sp. R19 isolated from fermented mustard green product of Taiwan.</title>
        <authorList>
            <person name="Lin S.-T."/>
        </authorList>
    </citation>
    <scope>NUCLEOTIDE SEQUENCE [LARGE SCALE GENOMIC DNA]</scope>
    <source>
        <strain evidence="1 2">BCRC 81127</strain>
    </source>
</reference>
<dbReference type="Gene3D" id="3.40.50.1000">
    <property type="entry name" value="HAD superfamily/HAD-like"/>
    <property type="match status" value="1"/>
</dbReference>
<dbReference type="GO" id="GO:0016791">
    <property type="term" value="F:phosphatase activity"/>
    <property type="evidence" value="ECO:0007669"/>
    <property type="project" value="TreeGrafter"/>
</dbReference>
<dbReference type="PANTHER" id="PTHR10000">
    <property type="entry name" value="PHOSPHOSERINE PHOSPHATASE"/>
    <property type="match status" value="1"/>
</dbReference>
<keyword evidence="1" id="KW-0378">Hydrolase</keyword>
<dbReference type="Proteomes" id="UP000298021">
    <property type="component" value="Unassembled WGS sequence"/>
</dbReference>
<organism evidence="1 2">
    <name type="scientific">Companilactobacillus suantsaicola</name>
    <dbReference type="NCBI Taxonomy" id="2487723"/>
    <lineage>
        <taxon>Bacteria</taxon>
        <taxon>Bacillati</taxon>
        <taxon>Bacillota</taxon>
        <taxon>Bacilli</taxon>
        <taxon>Lactobacillales</taxon>
        <taxon>Lactobacillaceae</taxon>
        <taxon>Companilactobacillus</taxon>
    </lineage>
</organism>
<protein>
    <submittedName>
        <fullName evidence="1">Cof-type HAD-IIB family hydrolase</fullName>
    </submittedName>
</protein>
<dbReference type="InterPro" id="IPR006379">
    <property type="entry name" value="HAD-SF_hydro_IIB"/>
</dbReference>
<dbReference type="Pfam" id="PF08282">
    <property type="entry name" value="Hydrolase_3"/>
    <property type="match status" value="1"/>
</dbReference>
<dbReference type="InterPro" id="IPR023214">
    <property type="entry name" value="HAD_sf"/>
</dbReference>
<keyword evidence="2" id="KW-1185">Reference proteome</keyword>
<dbReference type="RefSeq" id="WP_135372796.1">
    <property type="nucleotide sequence ID" value="NZ_RKLY01000015.1"/>
</dbReference>
<dbReference type="NCBIfam" id="TIGR01484">
    <property type="entry name" value="HAD-SF-IIB"/>
    <property type="match status" value="1"/>
</dbReference>
<dbReference type="Gene3D" id="3.30.1240.10">
    <property type="match status" value="1"/>
</dbReference>
<dbReference type="InterPro" id="IPR036412">
    <property type="entry name" value="HAD-like_sf"/>
</dbReference>
<dbReference type="SUPFAM" id="SSF56784">
    <property type="entry name" value="HAD-like"/>
    <property type="match status" value="1"/>
</dbReference>
<dbReference type="EMBL" id="RKLY01000015">
    <property type="protein sequence ID" value="TGD23052.1"/>
    <property type="molecule type" value="Genomic_DNA"/>
</dbReference>
<evidence type="ECO:0000313" key="1">
    <source>
        <dbReference type="EMBL" id="TGD23052.1"/>
    </source>
</evidence>
<gene>
    <name evidence="1" type="ORF">EGT49_06865</name>
</gene>
<dbReference type="GO" id="GO:0000287">
    <property type="term" value="F:magnesium ion binding"/>
    <property type="evidence" value="ECO:0007669"/>
    <property type="project" value="TreeGrafter"/>
</dbReference>
<accession>A0A4Z0JLZ1</accession>
<dbReference type="SFLD" id="SFLDG01140">
    <property type="entry name" value="C2.B:_Phosphomannomutase_and_P"/>
    <property type="match status" value="1"/>
</dbReference>
<dbReference type="AlphaFoldDB" id="A0A4Z0JLZ1"/>
<dbReference type="PANTHER" id="PTHR10000:SF8">
    <property type="entry name" value="HAD SUPERFAMILY HYDROLASE-LIKE, TYPE 3"/>
    <property type="match status" value="1"/>
</dbReference>
<dbReference type="OrthoDB" id="9790031at2"/>
<proteinExistence type="predicted"/>
<comment type="caution">
    <text evidence="1">The sequence shown here is derived from an EMBL/GenBank/DDBJ whole genome shotgun (WGS) entry which is preliminary data.</text>
</comment>
<name>A0A4Z0JLZ1_9LACO</name>
<dbReference type="NCBIfam" id="TIGR00099">
    <property type="entry name" value="Cof-subfamily"/>
    <property type="match status" value="1"/>
</dbReference>
<dbReference type="InterPro" id="IPR000150">
    <property type="entry name" value="Cof"/>
</dbReference>
<evidence type="ECO:0000313" key="2">
    <source>
        <dbReference type="Proteomes" id="UP000298021"/>
    </source>
</evidence>
<dbReference type="SFLD" id="SFLDS00003">
    <property type="entry name" value="Haloacid_Dehalogenase"/>
    <property type="match status" value="1"/>
</dbReference>
<sequence>MYKMIVCDLDETLMNDDGTLSEKNAAAIKAATAKGVHFVPNSGRSYTSFQNDLEKMELRDKANEYSISYNGGLILENKNNRPIAINAMPYEVAKGVFEAGAKNKKAATHVYTQDVLYIYNPVPEDSAYLKNRGVSFQVLDKPDFEQFKDENVMKVIMALPTMDDRKQMRADVEEQVDPSKLAVTYSSDRYVEFNPAGIDKGSASVQLGELLGIKPEEIIAAGDNSNDLPMLKAVGLPVSVANGIDSVKAAAKYVTEADNNHDALAEVINKFVL</sequence>